<evidence type="ECO:0000313" key="1">
    <source>
        <dbReference type="EMBL" id="KAH1176848.1"/>
    </source>
</evidence>
<keyword evidence="2" id="KW-1185">Reference proteome</keyword>
<organism evidence="1 2">
    <name type="scientific">Mauremys mutica</name>
    <name type="common">yellowpond turtle</name>
    <dbReference type="NCBI Taxonomy" id="74926"/>
    <lineage>
        <taxon>Eukaryota</taxon>
        <taxon>Metazoa</taxon>
        <taxon>Chordata</taxon>
        <taxon>Craniata</taxon>
        <taxon>Vertebrata</taxon>
        <taxon>Euteleostomi</taxon>
        <taxon>Archelosauria</taxon>
        <taxon>Testudinata</taxon>
        <taxon>Testudines</taxon>
        <taxon>Cryptodira</taxon>
        <taxon>Durocryptodira</taxon>
        <taxon>Testudinoidea</taxon>
        <taxon>Geoemydidae</taxon>
        <taxon>Geoemydinae</taxon>
        <taxon>Mauremys</taxon>
    </lineage>
</organism>
<sequence length="120" mass="13947">MLWGNIQMLTILKWVMKQLYMTKLSRGIFVLGNNAVFSASLCIKMEKSLDVLTWFALHNWFVFKRLDWVFMSKTDAVKMHIDSLHYRALLLYCLPTQNSAVHGSFGTARNRACDTNLQKI</sequence>
<name>A0A9D4B054_9SAUR</name>
<evidence type="ECO:0000313" key="2">
    <source>
        <dbReference type="Proteomes" id="UP000827986"/>
    </source>
</evidence>
<protein>
    <submittedName>
        <fullName evidence="1">Uncharacterized protein</fullName>
    </submittedName>
</protein>
<dbReference type="AlphaFoldDB" id="A0A9D4B054"/>
<dbReference type="Proteomes" id="UP000827986">
    <property type="component" value="Unassembled WGS sequence"/>
</dbReference>
<comment type="caution">
    <text evidence="1">The sequence shown here is derived from an EMBL/GenBank/DDBJ whole genome shotgun (WGS) entry which is preliminary data.</text>
</comment>
<gene>
    <name evidence="1" type="ORF">KIL84_010550</name>
</gene>
<proteinExistence type="predicted"/>
<reference evidence="1" key="1">
    <citation type="submission" date="2021-09" db="EMBL/GenBank/DDBJ databases">
        <title>The genome of Mauremys mutica provides insights into the evolution of semi-aquatic lifestyle.</title>
        <authorList>
            <person name="Gong S."/>
            <person name="Gao Y."/>
        </authorList>
    </citation>
    <scope>NUCLEOTIDE SEQUENCE</scope>
    <source>
        <strain evidence="1">MM-2020</strain>
        <tissue evidence="1">Muscle</tissue>
    </source>
</reference>
<accession>A0A9D4B054</accession>
<dbReference type="EMBL" id="JAHDVG010000474">
    <property type="protein sequence ID" value="KAH1176848.1"/>
    <property type="molecule type" value="Genomic_DNA"/>
</dbReference>